<gene>
    <name evidence="1" type="ORF">FEM03_09090</name>
</gene>
<accession>A0A5R8KFJ9</accession>
<comment type="caution">
    <text evidence="1">The sequence shown here is derived from an EMBL/GenBank/DDBJ whole genome shotgun (WGS) entry which is preliminary data.</text>
</comment>
<sequence length="402" mass="45090">MRFLCIVALVAGIGLGWHPGCCLGAEVRLLPEGWSAEERANQVMEKLIRVTAPGVKGAHDAEFVLVGGRAFIVAELNDEKAGESAAWPSIYSAMSVVNLKTMAVENILPFARSEQKFANETLSVGACFVPRIIQKDARTLRCYFASESPGNRQSQMWFIDFDVEKMAFEDSIHKVKIKTQLGVFDMQPQHFHADAAALGFRHPAKDFGLYLFDSFKVFEGRTWVAVNNYPGAQNALAVANEALDTFEVVGHYNEPFDLRLTESAVNRLPDGTWMAICRQEGGNKNYLFTTSADGKTWSRAEHWPLVPNGTSSKPTFDCFNGIYYLGWQEATQLNGVSRSVFNVEVSRDGKNWERKYRFATERSFQYPTFHAHEGVIYLVATQGDNDPSRKERIMFGVLEELP</sequence>
<keyword evidence="2" id="KW-1185">Reference proteome</keyword>
<name>A0A5R8KFJ9_9BACT</name>
<dbReference type="RefSeq" id="WP_138085886.1">
    <property type="nucleotide sequence ID" value="NZ_VAUV01000006.1"/>
</dbReference>
<evidence type="ECO:0000313" key="1">
    <source>
        <dbReference type="EMBL" id="TLD71057.1"/>
    </source>
</evidence>
<dbReference type="OrthoDB" id="178623at2"/>
<dbReference type="SUPFAM" id="SSF50939">
    <property type="entry name" value="Sialidases"/>
    <property type="match status" value="1"/>
</dbReference>
<dbReference type="InterPro" id="IPR036278">
    <property type="entry name" value="Sialidase_sf"/>
</dbReference>
<protein>
    <submittedName>
        <fullName evidence="1">Exo-alpha-sialidase</fullName>
    </submittedName>
</protein>
<dbReference type="EMBL" id="VAUV01000006">
    <property type="protein sequence ID" value="TLD71057.1"/>
    <property type="molecule type" value="Genomic_DNA"/>
</dbReference>
<dbReference type="CDD" id="cd15482">
    <property type="entry name" value="Sialidase_non-viral"/>
    <property type="match status" value="1"/>
</dbReference>
<evidence type="ECO:0000313" key="2">
    <source>
        <dbReference type="Proteomes" id="UP000306196"/>
    </source>
</evidence>
<proteinExistence type="predicted"/>
<dbReference type="AlphaFoldDB" id="A0A5R8KFJ9"/>
<organism evidence="1 2">
    <name type="scientific">Phragmitibacter flavus</name>
    <dbReference type="NCBI Taxonomy" id="2576071"/>
    <lineage>
        <taxon>Bacteria</taxon>
        <taxon>Pseudomonadati</taxon>
        <taxon>Verrucomicrobiota</taxon>
        <taxon>Verrucomicrobiia</taxon>
        <taxon>Verrucomicrobiales</taxon>
        <taxon>Verrucomicrobiaceae</taxon>
        <taxon>Phragmitibacter</taxon>
    </lineage>
</organism>
<dbReference type="Proteomes" id="UP000306196">
    <property type="component" value="Unassembled WGS sequence"/>
</dbReference>
<dbReference type="Gene3D" id="2.120.10.10">
    <property type="match status" value="1"/>
</dbReference>
<reference evidence="1 2" key="1">
    <citation type="submission" date="2019-05" db="EMBL/GenBank/DDBJ databases">
        <title>Verrucobacter flavum gen. nov., sp. nov. a new member of the family Verrucomicrobiaceae.</title>
        <authorList>
            <person name="Szuroczki S."/>
            <person name="Abbaszade G."/>
            <person name="Szabo A."/>
            <person name="Felfoldi T."/>
            <person name="Schumann P."/>
            <person name="Boka K."/>
            <person name="Keki Z."/>
            <person name="Toumi M."/>
            <person name="Toth E."/>
        </authorList>
    </citation>
    <scope>NUCLEOTIDE SEQUENCE [LARGE SCALE GENOMIC DNA]</scope>
    <source>
        <strain evidence="1 2">MG-N-17</strain>
    </source>
</reference>